<evidence type="ECO:0000256" key="3">
    <source>
        <dbReference type="ARBA" id="ARBA00022840"/>
    </source>
</evidence>
<dbReference type="KEGG" id="atm:ANT_20800"/>
<reference evidence="5 6" key="1">
    <citation type="submission" date="2010-12" db="EMBL/GenBank/DDBJ databases">
        <title>Whole genome sequence of Anaerolinea thermophila UNI-1.</title>
        <authorList>
            <person name="Narita-Yamada S."/>
            <person name="Kishi E."/>
            <person name="Watanabe Y."/>
            <person name="Takasaki K."/>
            <person name="Ankai A."/>
            <person name="Oguchi A."/>
            <person name="Fukui S."/>
            <person name="Takahashi M."/>
            <person name="Yashiro I."/>
            <person name="Hosoyama A."/>
            <person name="Sekiguchi Y."/>
            <person name="Hanada S."/>
            <person name="Fujita N."/>
        </authorList>
    </citation>
    <scope>NUCLEOTIDE SEQUENCE [LARGE SCALE GENOMIC DNA]</scope>
    <source>
        <strain evidence="6">DSM 14523 / JCM 11388 / NBRC 100420 / UNI-1</strain>
    </source>
</reference>
<dbReference type="InterPro" id="IPR056411">
    <property type="entry name" value="CysS_C"/>
</dbReference>
<name>E8MXM5_ANATU</name>
<evidence type="ECO:0000259" key="4">
    <source>
        <dbReference type="Pfam" id="PF23493"/>
    </source>
</evidence>
<dbReference type="InterPro" id="IPR009080">
    <property type="entry name" value="tRNAsynth_Ia_anticodon-bd"/>
</dbReference>
<proteinExistence type="predicted"/>
<dbReference type="Gene3D" id="3.40.50.880">
    <property type="match status" value="1"/>
</dbReference>
<dbReference type="GO" id="GO:0006418">
    <property type="term" value="P:tRNA aminoacylation for protein translation"/>
    <property type="evidence" value="ECO:0007669"/>
    <property type="project" value="InterPro"/>
</dbReference>
<dbReference type="GO" id="GO:0004812">
    <property type="term" value="F:aminoacyl-tRNA ligase activity"/>
    <property type="evidence" value="ECO:0007669"/>
    <property type="project" value="InterPro"/>
</dbReference>
<organism evidence="5 6">
    <name type="scientific">Anaerolinea thermophila (strain DSM 14523 / JCM 11388 / NBRC 100420 / UNI-1)</name>
    <dbReference type="NCBI Taxonomy" id="926569"/>
    <lineage>
        <taxon>Bacteria</taxon>
        <taxon>Bacillati</taxon>
        <taxon>Chloroflexota</taxon>
        <taxon>Anaerolineae</taxon>
        <taxon>Anaerolineales</taxon>
        <taxon>Anaerolineaceae</taxon>
        <taxon>Anaerolinea</taxon>
    </lineage>
</organism>
<dbReference type="HOGENOM" id="CLU_046644_0_0_0"/>
<dbReference type="Gene3D" id="1.20.120.1910">
    <property type="entry name" value="Cysteine-tRNA ligase, C-terminal anti-codon recognition domain"/>
    <property type="match status" value="1"/>
</dbReference>
<dbReference type="GO" id="GO:0005524">
    <property type="term" value="F:ATP binding"/>
    <property type="evidence" value="ECO:0007669"/>
    <property type="project" value="UniProtKB-KW"/>
</dbReference>
<dbReference type="InterPro" id="IPR029062">
    <property type="entry name" value="Class_I_gatase-like"/>
</dbReference>
<dbReference type="SUPFAM" id="SSF47323">
    <property type="entry name" value="Anticodon-binding domain of a subclass of class I aminoacyl-tRNA synthetases"/>
    <property type="match status" value="1"/>
</dbReference>
<evidence type="ECO:0000256" key="2">
    <source>
        <dbReference type="ARBA" id="ARBA00022741"/>
    </source>
</evidence>
<dbReference type="InParanoid" id="E8MXM5"/>
<dbReference type="OrthoDB" id="156359at2"/>
<keyword evidence="1" id="KW-0436">Ligase</keyword>
<dbReference type="AlphaFoldDB" id="E8MXM5"/>
<evidence type="ECO:0000256" key="1">
    <source>
        <dbReference type="ARBA" id="ARBA00022598"/>
    </source>
</evidence>
<dbReference type="eggNOG" id="COG0215">
    <property type="taxonomic scope" value="Bacteria"/>
</dbReference>
<sequence>MELKPGKIALIGSGETSASGGKTFETVLRTLRASPKIAVLETPAGFELNSPQVAGKVGEYLAKRLQNFHPQIEVIPARKRGTEFSPDNPVILRPFFDADLIFFGPGSPTYTVRQLENSLAWEWIWARHLLGAALVVASAATIALGSLALPVYEIFKVGEDPHWKPGLHFFEPYGLNLVIIPHWNNNQGGDEVDTSHCFIGKPRFDLLMEHLPPHARVIGIDEHTSLIMDFQSREATVQGRSNVHVLGAHEEYTFENGEKFSLEILGNLQIPSSIETILSPTIWTQALAFQNTVTSPENAPSTIPREITTLVEEREKARLARNWEKADSLRKQILEMGYVIRDTPHGPEILPA</sequence>
<evidence type="ECO:0000313" key="6">
    <source>
        <dbReference type="Proteomes" id="UP000008922"/>
    </source>
</evidence>
<evidence type="ECO:0000313" key="5">
    <source>
        <dbReference type="EMBL" id="BAJ64106.1"/>
    </source>
</evidence>
<dbReference type="eggNOG" id="COG4242">
    <property type="taxonomic scope" value="Bacteria"/>
</dbReference>
<feature type="domain" description="Cysteinyl-tRNA ligase anticodon binding" evidence="4">
    <location>
        <begin position="303"/>
        <end position="344"/>
    </location>
</feature>
<protein>
    <recommendedName>
        <fullName evidence="4">Cysteinyl-tRNA ligase anticodon binding domain-containing protein</fullName>
    </recommendedName>
</protein>
<keyword evidence="2" id="KW-0547">Nucleotide-binding</keyword>
<keyword evidence="3" id="KW-0067">ATP-binding</keyword>
<gene>
    <name evidence="5" type="ordered locus">ANT_20800</name>
</gene>
<dbReference type="STRING" id="926569.ANT_20800"/>
<accession>E8MXM5</accession>
<dbReference type="RefSeq" id="WP_013560476.1">
    <property type="nucleotide sequence ID" value="NC_014960.1"/>
</dbReference>
<dbReference type="Proteomes" id="UP000008922">
    <property type="component" value="Chromosome"/>
</dbReference>
<dbReference type="Pfam" id="PF23493">
    <property type="entry name" value="CysS_C"/>
    <property type="match status" value="1"/>
</dbReference>
<keyword evidence="6" id="KW-1185">Reference proteome</keyword>
<dbReference type="EMBL" id="AP012029">
    <property type="protein sequence ID" value="BAJ64106.1"/>
    <property type="molecule type" value="Genomic_DNA"/>
</dbReference>